<accession>A0AB34GT33</accession>
<dbReference type="Proteomes" id="UP001159641">
    <property type="component" value="Unassembled WGS sequence"/>
</dbReference>
<evidence type="ECO:0000313" key="2">
    <source>
        <dbReference type="Proteomes" id="UP001159641"/>
    </source>
</evidence>
<dbReference type="AlphaFoldDB" id="A0AB34GT33"/>
<protein>
    <submittedName>
        <fullName evidence="1">Uncharacterized protein</fullName>
    </submittedName>
</protein>
<reference evidence="1 2" key="1">
    <citation type="submission" date="2022-11" db="EMBL/GenBank/DDBJ databases">
        <title>Whole genome sequence of Eschrichtius robustus ER-17-0199.</title>
        <authorList>
            <person name="Bruniche-Olsen A."/>
            <person name="Black A.N."/>
            <person name="Fields C.J."/>
            <person name="Walden K."/>
            <person name="Dewoody J.A."/>
        </authorList>
    </citation>
    <scope>NUCLEOTIDE SEQUENCE [LARGE SCALE GENOMIC DNA]</scope>
    <source>
        <strain evidence="1">ER-17-0199</strain>
        <tissue evidence="1">Blubber</tissue>
    </source>
</reference>
<proteinExistence type="predicted"/>
<dbReference type="EMBL" id="JAIQCJ010002103">
    <property type="protein sequence ID" value="KAJ8782626.1"/>
    <property type="molecule type" value="Genomic_DNA"/>
</dbReference>
<sequence length="81" mass="8701">MVPALLLPGPEEGDTPHSGLLRWLLAFPKQPRDGDSRWLLSPSGPRVAQEGSELTLCHLVALHLEFSAEVTSGDTSGENLV</sequence>
<gene>
    <name evidence="1" type="ORF">J1605_000605</name>
</gene>
<organism evidence="1 2">
    <name type="scientific">Eschrichtius robustus</name>
    <name type="common">California gray whale</name>
    <name type="synonym">Eschrichtius gibbosus</name>
    <dbReference type="NCBI Taxonomy" id="9764"/>
    <lineage>
        <taxon>Eukaryota</taxon>
        <taxon>Metazoa</taxon>
        <taxon>Chordata</taxon>
        <taxon>Craniata</taxon>
        <taxon>Vertebrata</taxon>
        <taxon>Euteleostomi</taxon>
        <taxon>Mammalia</taxon>
        <taxon>Eutheria</taxon>
        <taxon>Laurasiatheria</taxon>
        <taxon>Artiodactyla</taxon>
        <taxon>Whippomorpha</taxon>
        <taxon>Cetacea</taxon>
        <taxon>Mysticeti</taxon>
        <taxon>Eschrichtiidae</taxon>
        <taxon>Eschrichtius</taxon>
    </lineage>
</organism>
<keyword evidence="2" id="KW-1185">Reference proteome</keyword>
<name>A0AB34GT33_ESCRO</name>
<comment type="caution">
    <text evidence="1">The sequence shown here is derived from an EMBL/GenBank/DDBJ whole genome shotgun (WGS) entry which is preliminary data.</text>
</comment>
<evidence type="ECO:0000313" key="1">
    <source>
        <dbReference type="EMBL" id="KAJ8782626.1"/>
    </source>
</evidence>